<organism evidence="2 3">
    <name type="scientific">Panicum miliaceum</name>
    <name type="common">Proso millet</name>
    <name type="synonym">Broomcorn millet</name>
    <dbReference type="NCBI Taxonomy" id="4540"/>
    <lineage>
        <taxon>Eukaryota</taxon>
        <taxon>Viridiplantae</taxon>
        <taxon>Streptophyta</taxon>
        <taxon>Embryophyta</taxon>
        <taxon>Tracheophyta</taxon>
        <taxon>Spermatophyta</taxon>
        <taxon>Magnoliopsida</taxon>
        <taxon>Liliopsida</taxon>
        <taxon>Poales</taxon>
        <taxon>Poaceae</taxon>
        <taxon>PACMAD clade</taxon>
        <taxon>Panicoideae</taxon>
        <taxon>Panicodae</taxon>
        <taxon>Paniceae</taxon>
        <taxon>Panicinae</taxon>
        <taxon>Panicum</taxon>
        <taxon>Panicum sect. Panicum</taxon>
    </lineage>
</organism>
<dbReference type="STRING" id="4540.A0A3L6SUV9"/>
<dbReference type="EMBL" id="PQIB02000004">
    <property type="protein sequence ID" value="RLN25467.1"/>
    <property type="molecule type" value="Genomic_DNA"/>
</dbReference>
<dbReference type="PANTHER" id="PTHR35719:SF5">
    <property type="entry name" value="T6K12.7 PROTEIN"/>
    <property type="match status" value="1"/>
</dbReference>
<keyword evidence="3" id="KW-1185">Reference proteome</keyword>
<evidence type="ECO:0000256" key="1">
    <source>
        <dbReference type="SAM" id="MobiDB-lite"/>
    </source>
</evidence>
<sequence length="366" mass="40837">MLGVGLGVRLLVAATPAPPVPAPPGKAPLPLSSSSLRRRSSSWWFSNGNARERDSATASTSSRAARRKWWSDPEPSQQEYGYSYQEEEEEEDGYEDEDEAAFPGFGGAAELFDEPWFSKVFKTYGFLLPVMLVSLLVATGPKAFLMAMAIPLGQTAISFLLDIIWGRRRSSRDDRWRGPFEEDDEEEEDYPEDATDFATGGRGNRYSRSSSCYEGRGRRKQDNYQSWVSNDFSDAYNSTKGSNSEDGEGNKSNGNFGGWDELLNDDNVATQERRRRRRRSSFSDGNTDYSKRPRPAVTGVEDKDAAAAGRGAGQGLGAHPARMRTRRQQGMPRTTGLGTTRYKQVPILMRLLVAVFPFLGSWFRLL</sequence>
<reference evidence="3" key="1">
    <citation type="journal article" date="2019" name="Nat. Commun.">
        <title>The genome of broomcorn millet.</title>
        <authorList>
            <person name="Zou C."/>
            <person name="Miki D."/>
            <person name="Li D."/>
            <person name="Tang Q."/>
            <person name="Xiao L."/>
            <person name="Rajput S."/>
            <person name="Deng P."/>
            <person name="Jia W."/>
            <person name="Huang R."/>
            <person name="Zhang M."/>
            <person name="Sun Y."/>
            <person name="Hu J."/>
            <person name="Fu X."/>
            <person name="Schnable P.S."/>
            <person name="Li F."/>
            <person name="Zhang H."/>
            <person name="Feng B."/>
            <person name="Zhu X."/>
            <person name="Liu R."/>
            <person name="Schnable J.C."/>
            <person name="Zhu J.-K."/>
            <person name="Zhang H."/>
        </authorList>
    </citation>
    <scope>NUCLEOTIDE SEQUENCE [LARGE SCALE GENOMIC DNA]</scope>
</reference>
<comment type="caution">
    <text evidence="2">The sequence shown here is derived from an EMBL/GenBank/DDBJ whole genome shotgun (WGS) entry which is preliminary data.</text>
</comment>
<evidence type="ECO:0000313" key="2">
    <source>
        <dbReference type="EMBL" id="RLN25467.1"/>
    </source>
</evidence>
<protein>
    <submittedName>
        <fullName evidence="2">Uncharacterized protein</fullName>
    </submittedName>
</protein>
<feature type="region of interest" description="Disordered" evidence="1">
    <location>
        <begin position="238"/>
        <end position="338"/>
    </location>
</feature>
<feature type="compositionally biased region" description="Polar residues" evidence="1">
    <location>
        <begin position="238"/>
        <end position="254"/>
    </location>
</feature>
<gene>
    <name evidence="2" type="ORF">C2845_PM07G18630</name>
</gene>
<dbReference type="Proteomes" id="UP000275267">
    <property type="component" value="Unassembled WGS sequence"/>
</dbReference>
<dbReference type="PANTHER" id="PTHR35719">
    <property type="entry name" value="OS01G0680600 PROTEIN"/>
    <property type="match status" value="1"/>
</dbReference>
<proteinExistence type="predicted"/>
<dbReference type="AlphaFoldDB" id="A0A3L6SUV9"/>
<feature type="compositionally biased region" description="Acidic residues" evidence="1">
    <location>
        <begin position="85"/>
        <end position="100"/>
    </location>
</feature>
<feature type="region of interest" description="Disordered" evidence="1">
    <location>
        <begin position="15"/>
        <end position="100"/>
    </location>
</feature>
<feature type="compositionally biased region" description="Acidic residues" evidence="1">
    <location>
        <begin position="181"/>
        <end position="195"/>
    </location>
</feature>
<accession>A0A3L6SUV9</accession>
<feature type="compositionally biased region" description="Pro residues" evidence="1">
    <location>
        <begin position="16"/>
        <end position="27"/>
    </location>
</feature>
<feature type="region of interest" description="Disordered" evidence="1">
    <location>
        <begin position="173"/>
        <end position="226"/>
    </location>
</feature>
<dbReference type="OrthoDB" id="785439at2759"/>
<name>A0A3L6SUV9_PANMI</name>
<evidence type="ECO:0000313" key="3">
    <source>
        <dbReference type="Proteomes" id="UP000275267"/>
    </source>
</evidence>